<gene>
    <name evidence="2" type="ORF">Taro_006622</name>
</gene>
<organism evidence="2 3">
    <name type="scientific">Colocasia esculenta</name>
    <name type="common">Wild taro</name>
    <name type="synonym">Arum esculentum</name>
    <dbReference type="NCBI Taxonomy" id="4460"/>
    <lineage>
        <taxon>Eukaryota</taxon>
        <taxon>Viridiplantae</taxon>
        <taxon>Streptophyta</taxon>
        <taxon>Embryophyta</taxon>
        <taxon>Tracheophyta</taxon>
        <taxon>Spermatophyta</taxon>
        <taxon>Magnoliopsida</taxon>
        <taxon>Liliopsida</taxon>
        <taxon>Araceae</taxon>
        <taxon>Aroideae</taxon>
        <taxon>Colocasieae</taxon>
        <taxon>Colocasia</taxon>
    </lineage>
</organism>
<dbReference type="EMBL" id="NMUH01000198">
    <property type="protein sequence ID" value="MQL74257.1"/>
    <property type="molecule type" value="Genomic_DNA"/>
</dbReference>
<proteinExistence type="predicted"/>
<protein>
    <submittedName>
        <fullName evidence="2">Uncharacterized protein</fullName>
    </submittedName>
</protein>
<comment type="caution">
    <text evidence="2">The sequence shown here is derived from an EMBL/GenBank/DDBJ whole genome shotgun (WGS) entry which is preliminary data.</text>
</comment>
<feature type="transmembrane region" description="Helical" evidence="1">
    <location>
        <begin position="149"/>
        <end position="166"/>
    </location>
</feature>
<dbReference type="Proteomes" id="UP000652761">
    <property type="component" value="Unassembled WGS sequence"/>
</dbReference>
<evidence type="ECO:0000313" key="2">
    <source>
        <dbReference type="EMBL" id="MQL74257.1"/>
    </source>
</evidence>
<accession>A0A843TWJ2</accession>
<keyword evidence="3" id="KW-1185">Reference proteome</keyword>
<evidence type="ECO:0000256" key="1">
    <source>
        <dbReference type="SAM" id="Phobius"/>
    </source>
</evidence>
<name>A0A843TWJ2_COLES</name>
<keyword evidence="1" id="KW-0812">Transmembrane</keyword>
<dbReference type="AlphaFoldDB" id="A0A843TWJ2"/>
<keyword evidence="1" id="KW-0472">Membrane</keyword>
<evidence type="ECO:0000313" key="3">
    <source>
        <dbReference type="Proteomes" id="UP000652761"/>
    </source>
</evidence>
<reference evidence="2" key="1">
    <citation type="submission" date="2017-07" db="EMBL/GenBank/DDBJ databases">
        <title>Taro Niue Genome Assembly and Annotation.</title>
        <authorList>
            <person name="Atibalentja N."/>
            <person name="Keating K."/>
            <person name="Fields C.J."/>
        </authorList>
    </citation>
    <scope>NUCLEOTIDE SEQUENCE</scope>
    <source>
        <strain evidence="2">Niue_2</strain>
        <tissue evidence="2">Leaf</tissue>
    </source>
</reference>
<feature type="transmembrane region" description="Helical" evidence="1">
    <location>
        <begin position="172"/>
        <end position="189"/>
    </location>
</feature>
<keyword evidence="1" id="KW-1133">Transmembrane helix</keyword>
<sequence>MDNPVIRHTDTSVHFMDTQYFSSALHGFSSVYCQFLEDCFFCNFLRWSDATEVGVSPLPPVFPSAAEKFTIFTSRNQVYPFHMKQWDFRQRRFLSLPLFSSLGETNVENKLEQSPDRWRIRPRIGKKKDPAAGANNTSAGARRRRRRKFLWLLPGLHLHVLLPLALSRDLLAWFRCHATQCFSLFVYYIRKQHNKQIRKKMHTAYNYS</sequence>